<accession>A0A4Q9MSI4</accession>
<sequence>MPRLSLQPSEALARSRCCSIGRRDAPLSCGVIRSGRRLLAGGTPDTAQGGCNFWLQHPGVEAAVRI</sequence>
<gene>
    <name evidence="1" type="ORF">BD311DRAFT_753907</name>
</gene>
<dbReference type="Proteomes" id="UP000292957">
    <property type="component" value="Unassembled WGS sequence"/>
</dbReference>
<evidence type="ECO:0000313" key="1">
    <source>
        <dbReference type="EMBL" id="TBU30830.1"/>
    </source>
</evidence>
<reference evidence="1" key="1">
    <citation type="submission" date="2019-01" db="EMBL/GenBank/DDBJ databases">
        <title>Draft genome sequences of three monokaryotic isolates of the white-rot basidiomycete fungus Dichomitus squalens.</title>
        <authorList>
            <consortium name="DOE Joint Genome Institute"/>
            <person name="Lopez S.C."/>
            <person name="Andreopoulos B."/>
            <person name="Pangilinan J."/>
            <person name="Lipzen A."/>
            <person name="Riley R."/>
            <person name="Ahrendt S."/>
            <person name="Ng V."/>
            <person name="Barry K."/>
            <person name="Daum C."/>
            <person name="Grigoriev I.V."/>
            <person name="Hilden K.S."/>
            <person name="Makela M.R."/>
            <person name="de Vries R.P."/>
        </authorList>
    </citation>
    <scope>NUCLEOTIDE SEQUENCE [LARGE SCALE GENOMIC DNA]</scope>
    <source>
        <strain evidence="1">OM18370.1</strain>
    </source>
</reference>
<name>A0A4Q9MSI4_9APHY</name>
<proteinExistence type="predicted"/>
<protein>
    <submittedName>
        <fullName evidence="1">Uncharacterized protein</fullName>
    </submittedName>
</protein>
<dbReference type="AlphaFoldDB" id="A0A4Q9MSI4"/>
<organism evidence="1">
    <name type="scientific">Dichomitus squalens</name>
    <dbReference type="NCBI Taxonomy" id="114155"/>
    <lineage>
        <taxon>Eukaryota</taxon>
        <taxon>Fungi</taxon>
        <taxon>Dikarya</taxon>
        <taxon>Basidiomycota</taxon>
        <taxon>Agaricomycotina</taxon>
        <taxon>Agaricomycetes</taxon>
        <taxon>Polyporales</taxon>
        <taxon>Polyporaceae</taxon>
        <taxon>Dichomitus</taxon>
    </lineage>
</organism>
<dbReference type="EMBL" id="ML143403">
    <property type="protein sequence ID" value="TBU30830.1"/>
    <property type="molecule type" value="Genomic_DNA"/>
</dbReference>